<comment type="caution">
    <text evidence="2">The sequence shown here is derived from an EMBL/GenBank/DDBJ whole genome shotgun (WGS) entry which is preliminary data.</text>
</comment>
<protein>
    <recommendedName>
        <fullName evidence="1">TRAPPC10/Trs130 C-terminal domain-containing protein</fullName>
    </recommendedName>
</protein>
<feature type="domain" description="TRAPPC10/Trs130 C-terminal" evidence="1">
    <location>
        <begin position="1"/>
        <end position="58"/>
    </location>
</feature>
<dbReference type="AlphaFoldDB" id="A0A5C5G1Y4"/>
<feature type="non-terminal residue" evidence="2">
    <location>
        <position position="1"/>
    </location>
</feature>
<dbReference type="InterPro" id="IPR022233">
    <property type="entry name" value="TRAPPC10/Trs130_C"/>
</dbReference>
<keyword evidence="3" id="KW-1185">Reference proteome</keyword>
<gene>
    <name evidence="2" type="ORF">DMC30DRAFT_415110</name>
</gene>
<reference evidence="2 3" key="1">
    <citation type="submission" date="2019-03" db="EMBL/GenBank/DDBJ databases">
        <title>Rhodosporidium diobovatum UCD-FST 08-225 genome sequencing, assembly, and annotation.</title>
        <authorList>
            <person name="Fakankun I.U."/>
            <person name="Fristensky B."/>
            <person name="Levin D.B."/>
        </authorList>
    </citation>
    <scope>NUCLEOTIDE SEQUENCE [LARGE SCALE GENOMIC DNA]</scope>
    <source>
        <strain evidence="2 3">UCD-FST 08-225</strain>
    </source>
</reference>
<dbReference type="STRING" id="5288.A0A5C5G1Y4"/>
<evidence type="ECO:0000313" key="2">
    <source>
        <dbReference type="EMBL" id="TNY22449.1"/>
    </source>
</evidence>
<accession>A0A5C5G1Y4</accession>
<evidence type="ECO:0000259" key="1">
    <source>
        <dbReference type="Pfam" id="PF12584"/>
    </source>
</evidence>
<organism evidence="2 3">
    <name type="scientific">Rhodotorula diobovata</name>
    <dbReference type="NCBI Taxonomy" id="5288"/>
    <lineage>
        <taxon>Eukaryota</taxon>
        <taxon>Fungi</taxon>
        <taxon>Dikarya</taxon>
        <taxon>Basidiomycota</taxon>
        <taxon>Pucciniomycotina</taxon>
        <taxon>Microbotryomycetes</taxon>
        <taxon>Sporidiobolales</taxon>
        <taxon>Sporidiobolaceae</taxon>
        <taxon>Rhodotorula</taxon>
    </lineage>
</organism>
<sequence length="73" mass="7556">DGQSVTIPLTLVPLRPSSLFLPSVSITPLAAAAAAGPPRELVTCETQHVTAAVTVEVLPIAHRSTFEVLVAAR</sequence>
<evidence type="ECO:0000313" key="3">
    <source>
        <dbReference type="Proteomes" id="UP000311382"/>
    </source>
</evidence>
<dbReference type="EMBL" id="SOZI01000025">
    <property type="protein sequence ID" value="TNY22449.1"/>
    <property type="molecule type" value="Genomic_DNA"/>
</dbReference>
<dbReference type="Pfam" id="PF12584">
    <property type="entry name" value="TRAPPC10"/>
    <property type="match status" value="1"/>
</dbReference>
<name>A0A5C5G1Y4_9BASI</name>
<proteinExistence type="predicted"/>
<dbReference type="Proteomes" id="UP000311382">
    <property type="component" value="Unassembled WGS sequence"/>
</dbReference>